<keyword evidence="2" id="KW-1185">Reference proteome</keyword>
<dbReference type="OMA" id="WAIIHLF"/>
<feature type="transmembrane region" description="Helical" evidence="1">
    <location>
        <begin position="67"/>
        <end position="86"/>
    </location>
</feature>
<feature type="transmembrane region" description="Helical" evidence="1">
    <location>
        <begin position="249"/>
        <end position="272"/>
    </location>
</feature>
<feature type="transmembrane region" description="Helical" evidence="1">
    <location>
        <begin position="214"/>
        <end position="237"/>
    </location>
</feature>
<dbReference type="AlphaFoldDB" id="A0A9W2Z7Q3"/>
<dbReference type="RefSeq" id="XP_055870963.1">
    <property type="nucleotide sequence ID" value="XM_056014988.1"/>
</dbReference>
<dbReference type="OrthoDB" id="417037at2759"/>
<keyword evidence="1" id="KW-1133">Transmembrane helix</keyword>
<evidence type="ECO:0000313" key="4">
    <source>
        <dbReference type="RefSeq" id="XP_055870964.1"/>
    </source>
</evidence>
<organism evidence="2 4">
    <name type="scientific">Biomphalaria glabrata</name>
    <name type="common">Bloodfluke planorb</name>
    <name type="synonym">Freshwater snail</name>
    <dbReference type="NCBI Taxonomy" id="6526"/>
    <lineage>
        <taxon>Eukaryota</taxon>
        <taxon>Metazoa</taxon>
        <taxon>Spiralia</taxon>
        <taxon>Lophotrochozoa</taxon>
        <taxon>Mollusca</taxon>
        <taxon>Gastropoda</taxon>
        <taxon>Heterobranchia</taxon>
        <taxon>Euthyneura</taxon>
        <taxon>Panpulmonata</taxon>
        <taxon>Hygrophila</taxon>
        <taxon>Lymnaeoidea</taxon>
        <taxon>Planorbidae</taxon>
        <taxon>Biomphalaria</taxon>
    </lineage>
</organism>
<accession>A0A9W2Z7Q3</accession>
<sequence>MKLRILIVISFVLLYIGTYFANKFVLSVLKFTFPTIFQGWQTLVGILMFRALYASGYIDNLLHGKDWLDCALWLPGMITFLMSSYAGSRALATLPLPVYFAMQNMVLVFKATADVIVHGQMTSFYSYFMLMISLMSALIIAKVDPHFDPDGYFWMCIHIVSLGCLESYTHFMQGKLKLRATDKLFSCYLYSFIVLAPSSYFLGDTLEAVGRFQYFYVSHFYVGCILSGVLGVLLNLCSVYLQELKTPSLMLDVGAVQAVAKILCSGVSLTFFDMTLTQTLVICLAINFLSSIGYIESSTHRRLQPNISYASMNNFDADVYSGDRLLGESRQYFKRQELQQDMIRLDLGS</sequence>
<dbReference type="RefSeq" id="XP_055870964.1">
    <property type="nucleotide sequence ID" value="XM_056014989.1"/>
</dbReference>
<evidence type="ECO:0000313" key="2">
    <source>
        <dbReference type="Proteomes" id="UP001165740"/>
    </source>
</evidence>
<keyword evidence="1" id="KW-0812">Transmembrane</keyword>
<proteinExistence type="predicted"/>
<name>A0A9W2Z7Q3_BIOGL</name>
<feature type="transmembrane region" description="Helical" evidence="1">
    <location>
        <begin position="36"/>
        <end position="55"/>
    </location>
</feature>
<protein>
    <submittedName>
        <fullName evidence="3 4">Transmembrane protein 241-like isoform X1</fullName>
    </submittedName>
</protein>
<reference evidence="3 4" key="1">
    <citation type="submission" date="2025-04" db="UniProtKB">
        <authorList>
            <consortium name="RefSeq"/>
        </authorList>
    </citation>
    <scope>IDENTIFICATION</scope>
</reference>
<feature type="transmembrane region" description="Helical" evidence="1">
    <location>
        <begin position="124"/>
        <end position="140"/>
    </location>
</feature>
<dbReference type="Proteomes" id="UP001165740">
    <property type="component" value="Chromosome 17"/>
</dbReference>
<keyword evidence="1" id="KW-0472">Membrane</keyword>
<dbReference type="GeneID" id="106071621"/>
<evidence type="ECO:0000256" key="1">
    <source>
        <dbReference type="SAM" id="Phobius"/>
    </source>
</evidence>
<gene>
    <name evidence="3 4" type="primary">LOC106071621</name>
</gene>
<evidence type="ECO:0000313" key="3">
    <source>
        <dbReference type="RefSeq" id="XP_055870963.1"/>
    </source>
</evidence>
<feature type="transmembrane region" description="Helical" evidence="1">
    <location>
        <begin position="278"/>
        <end position="295"/>
    </location>
</feature>
<feature type="transmembrane region" description="Helical" evidence="1">
    <location>
        <begin position="152"/>
        <end position="172"/>
    </location>
</feature>
<feature type="transmembrane region" description="Helical" evidence="1">
    <location>
        <begin position="98"/>
        <end position="117"/>
    </location>
</feature>
<feature type="transmembrane region" description="Helical" evidence="1">
    <location>
        <begin position="184"/>
        <end position="202"/>
    </location>
</feature>